<keyword evidence="3" id="KW-1185">Reference proteome</keyword>
<dbReference type="InterPro" id="IPR003754">
    <property type="entry name" value="4pyrrol_synth_uPrphyn_synth"/>
</dbReference>
<proteinExistence type="predicted"/>
<dbReference type="GO" id="GO:0004852">
    <property type="term" value="F:uroporphyrinogen-III synthase activity"/>
    <property type="evidence" value="ECO:0007669"/>
    <property type="project" value="InterPro"/>
</dbReference>
<dbReference type="RefSeq" id="WP_132696061.1">
    <property type="nucleotide sequence ID" value="NZ_SLVM01000021.1"/>
</dbReference>
<organism evidence="2 3">
    <name type="scientific">Rhodovulum steppense</name>
    <dbReference type="NCBI Taxonomy" id="540251"/>
    <lineage>
        <taxon>Bacteria</taxon>
        <taxon>Pseudomonadati</taxon>
        <taxon>Pseudomonadota</taxon>
        <taxon>Alphaproteobacteria</taxon>
        <taxon>Rhodobacterales</taxon>
        <taxon>Paracoccaceae</taxon>
        <taxon>Rhodovulum</taxon>
    </lineage>
</organism>
<evidence type="ECO:0000259" key="1">
    <source>
        <dbReference type="Pfam" id="PF02602"/>
    </source>
</evidence>
<accession>A0A4R1YQ10</accession>
<dbReference type="GO" id="GO:0033014">
    <property type="term" value="P:tetrapyrrole biosynthetic process"/>
    <property type="evidence" value="ECO:0007669"/>
    <property type="project" value="InterPro"/>
</dbReference>
<dbReference type="EMBL" id="SLVM01000021">
    <property type="protein sequence ID" value="TCM80011.1"/>
    <property type="molecule type" value="Genomic_DNA"/>
</dbReference>
<evidence type="ECO:0000313" key="2">
    <source>
        <dbReference type="EMBL" id="TCM80011.1"/>
    </source>
</evidence>
<dbReference type="Gene3D" id="3.40.50.10090">
    <property type="match status" value="1"/>
</dbReference>
<name>A0A4R1YQ10_9RHOB</name>
<reference evidence="2 3" key="1">
    <citation type="submission" date="2019-03" db="EMBL/GenBank/DDBJ databases">
        <title>Genomic Encyclopedia of Type Strains, Phase IV (KMG-IV): sequencing the most valuable type-strain genomes for metagenomic binning, comparative biology and taxonomic classification.</title>
        <authorList>
            <person name="Goeker M."/>
        </authorList>
    </citation>
    <scope>NUCLEOTIDE SEQUENCE [LARGE SCALE GENOMIC DNA]</scope>
    <source>
        <strain evidence="2 3">DSM 21153</strain>
    </source>
</reference>
<dbReference type="CDD" id="cd06578">
    <property type="entry name" value="HemD"/>
    <property type="match status" value="1"/>
</dbReference>
<comment type="caution">
    <text evidence="2">The sequence shown here is derived from an EMBL/GenBank/DDBJ whole genome shotgun (WGS) entry which is preliminary data.</text>
</comment>
<dbReference type="SUPFAM" id="SSF69618">
    <property type="entry name" value="HemD-like"/>
    <property type="match status" value="1"/>
</dbReference>
<sequence>MPHERPLLLLTRPRAQSARFADEFTARFGTGFDILTAPVMEIVPEADPIPLDGVTALIFTSENGVAAFAAVQPDRSLHAWCVGERTADAARAAGFTATASEGTAETLVRDLAAAGPSGRLLHLRGEHAAGDVKGDLTALGFEIETRVVYRQAALPFGADVLARVAQAPLTLLPLFSPRSARLVGAQLGDSPARLALVPMSPAVTAAWTGPAPVVLCPAARPDGPAMLDALGEAITAAPAS</sequence>
<dbReference type="OrthoDB" id="7204250at2"/>
<dbReference type="AlphaFoldDB" id="A0A4R1YQ10"/>
<gene>
    <name evidence="2" type="ORF">EV216_12148</name>
</gene>
<protein>
    <submittedName>
        <fullName evidence="2">Uroporphyrinogen-III synthase</fullName>
    </submittedName>
</protein>
<feature type="domain" description="Tetrapyrrole biosynthesis uroporphyrinogen III synthase" evidence="1">
    <location>
        <begin position="30"/>
        <end position="207"/>
    </location>
</feature>
<dbReference type="Pfam" id="PF02602">
    <property type="entry name" value="HEM4"/>
    <property type="match status" value="1"/>
</dbReference>
<evidence type="ECO:0000313" key="3">
    <source>
        <dbReference type="Proteomes" id="UP000295277"/>
    </source>
</evidence>
<dbReference type="InterPro" id="IPR036108">
    <property type="entry name" value="4pyrrol_syn_uPrphyn_synt_sf"/>
</dbReference>
<dbReference type="Proteomes" id="UP000295277">
    <property type="component" value="Unassembled WGS sequence"/>
</dbReference>